<sequence>MSNENMAELLFPDVKQLPTDMDSLYPPRNLPASAMVTRFAPSPTGSLNIGGLYAALISERLAHQSNGVFILRIEDTDKKREVQGSVEDMIHSLLSFGIHFDEGPDLSGVDQGAYGPYKQSERIQIYKVFMKHLVRHGLAYPCFCDPGDLQKIRITQQKLKVTTGYYGSWAKHRDLTCEQAKEEIVKGKSFVLRLRSSGSLDRRIMYNDLVKGPIELPENEQDIVIMKTDGLPTYHFAHAIDDYLMGTTHVIRGDEWLSSVPVHIQLFETLGFRAPEYGHIAPIMKQVGASKRKFSKRKDLDGTAAYYQEQGYPGFAISEYFMTLINSDFEEWRKGNPHPSFRDFSIDTDKMNASGALLDMNKLSDISKDVISKLTGKQMFDHLSTWSKEFDPELYTLIEKNQEYTVQILNMGRTIEKPRKDYAKWSDVKIKIAFFYDEWFEKDVLSGYKLPASISIDAAKEIVRGFSKSHRFNHDKDGFETLKELAAELGYAKDMKQYRGDPNRYKGHVGDVAMVIRVVLTNRTHTPDLFEMMKVMGENRVLARMQRFMLSSEFKGK</sequence>
<dbReference type="Pfam" id="PF00749">
    <property type="entry name" value="tRNA-synt_1c"/>
    <property type="match status" value="1"/>
</dbReference>
<feature type="binding site" evidence="7">
    <location>
        <position position="144"/>
    </location>
    <ligand>
        <name>Zn(2+)</name>
        <dbReference type="ChEBI" id="CHEBI:29105"/>
    </ligand>
</feature>
<reference evidence="10 11" key="1">
    <citation type="submission" date="2021-03" db="EMBL/GenBank/DDBJ databases">
        <title>Genomic Encyclopedia of Type Strains, Phase IV (KMG-IV): sequencing the most valuable type-strain genomes for metagenomic binning, comparative biology and taxonomic classification.</title>
        <authorList>
            <person name="Goeker M."/>
        </authorList>
    </citation>
    <scope>NUCLEOTIDE SEQUENCE [LARGE SCALE GENOMIC DNA]</scope>
    <source>
        <strain evidence="10 11">DSM 15596</strain>
    </source>
</reference>
<keyword evidence="3 7" id="KW-0547">Nucleotide-binding</keyword>
<dbReference type="RefSeq" id="WP_210094832.1">
    <property type="nucleotide sequence ID" value="NZ_CP139098.1"/>
</dbReference>
<dbReference type="Gene3D" id="1.10.10.350">
    <property type="match status" value="1"/>
</dbReference>
<keyword evidence="7" id="KW-0479">Metal-binding</keyword>
<dbReference type="Gene3D" id="3.40.50.620">
    <property type="entry name" value="HUPs"/>
    <property type="match status" value="1"/>
</dbReference>
<feature type="binding site" evidence="7">
    <location>
        <position position="172"/>
    </location>
    <ligand>
        <name>Zn(2+)</name>
        <dbReference type="ChEBI" id="CHEBI:29105"/>
    </ligand>
</feature>
<feature type="short sequence motif" description="'KMSKS' region" evidence="7">
    <location>
        <begin position="293"/>
        <end position="297"/>
    </location>
</feature>
<evidence type="ECO:0000256" key="3">
    <source>
        <dbReference type="ARBA" id="ARBA00022741"/>
    </source>
</evidence>
<dbReference type="InterPro" id="IPR008925">
    <property type="entry name" value="aa_tRNA-synth_I_cd-bd_sf"/>
</dbReference>
<organism evidence="10 11">
    <name type="scientific">Paenibacillus lactis</name>
    <dbReference type="NCBI Taxonomy" id="228574"/>
    <lineage>
        <taxon>Bacteria</taxon>
        <taxon>Bacillati</taxon>
        <taxon>Bacillota</taxon>
        <taxon>Bacilli</taxon>
        <taxon>Bacillales</taxon>
        <taxon>Paenibacillaceae</taxon>
        <taxon>Paenibacillus</taxon>
    </lineage>
</organism>
<evidence type="ECO:0000256" key="6">
    <source>
        <dbReference type="ARBA" id="ARBA00023146"/>
    </source>
</evidence>
<feature type="domain" description="Glutamyl/glutaminyl-tRNA synthetase class Ib catalytic" evidence="8">
    <location>
        <begin position="35"/>
        <end position="323"/>
    </location>
</feature>
<feature type="domain" description="Aminoacyl-tRNA synthetase class I anticodon-binding" evidence="9">
    <location>
        <begin position="509"/>
        <end position="548"/>
    </location>
</feature>
<comment type="subcellular location">
    <subcellularLocation>
        <location evidence="7">Cytoplasm</location>
    </subcellularLocation>
</comment>
<keyword evidence="7" id="KW-0963">Cytoplasm</keyword>
<dbReference type="SUPFAM" id="SSF48163">
    <property type="entry name" value="An anticodon-binding domain of class I aminoacyl-tRNA synthetases"/>
    <property type="match status" value="1"/>
</dbReference>
<feature type="binding site" evidence="7">
    <location>
        <position position="296"/>
    </location>
    <ligand>
        <name>ATP</name>
        <dbReference type="ChEBI" id="CHEBI:30616"/>
    </ligand>
</feature>
<evidence type="ECO:0000259" key="9">
    <source>
        <dbReference type="Pfam" id="PF19269"/>
    </source>
</evidence>
<dbReference type="Proteomes" id="UP000706926">
    <property type="component" value="Unassembled WGS sequence"/>
</dbReference>
<evidence type="ECO:0000256" key="2">
    <source>
        <dbReference type="ARBA" id="ARBA00022598"/>
    </source>
</evidence>
<comment type="caution">
    <text evidence="7">Lacks conserved residue(s) required for the propagation of feature annotation.</text>
</comment>
<feature type="binding site" evidence="7">
    <location>
        <position position="174"/>
    </location>
    <ligand>
        <name>Zn(2+)</name>
        <dbReference type="ChEBI" id="CHEBI:29105"/>
    </ligand>
</feature>
<keyword evidence="11" id="KW-1185">Reference proteome</keyword>
<dbReference type="NCBIfam" id="TIGR00464">
    <property type="entry name" value="gltX_bact"/>
    <property type="match status" value="1"/>
</dbReference>
<dbReference type="PRINTS" id="PR00987">
    <property type="entry name" value="TRNASYNTHGLU"/>
</dbReference>
<comment type="subunit">
    <text evidence="7">Monomer.</text>
</comment>
<evidence type="ECO:0000256" key="4">
    <source>
        <dbReference type="ARBA" id="ARBA00022840"/>
    </source>
</evidence>
<keyword evidence="6 7" id="KW-0030">Aminoacyl-tRNA synthetase</keyword>
<name>A0ABS4FBY9_9BACL</name>
<dbReference type="InterPro" id="IPR045462">
    <property type="entry name" value="aa-tRNA-synth_I_cd-bd"/>
</dbReference>
<keyword evidence="7" id="KW-0862">Zinc</keyword>
<dbReference type="HAMAP" id="MF_00022">
    <property type="entry name" value="Glu_tRNA_synth_type1"/>
    <property type="match status" value="1"/>
</dbReference>
<evidence type="ECO:0000256" key="1">
    <source>
        <dbReference type="ARBA" id="ARBA00007894"/>
    </source>
</evidence>
<comment type="function">
    <text evidence="7">Catalyzes the attachment of glutamate to tRNA(Glu) in a two-step reaction: glutamate is first activated by ATP to form Glu-AMP and then transferred to the acceptor end of tRNA(Glu).</text>
</comment>
<evidence type="ECO:0000256" key="7">
    <source>
        <dbReference type="HAMAP-Rule" id="MF_00022"/>
    </source>
</evidence>
<dbReference type="InterPro" id="IPR000924">
    <property type="entry name" value="Glu/Gln-tRNA-synth"/>
</dbReference>
<comment type="cofactor">
    <cofactor evidence="7">
        <name>Zn(2+)</name>
        <dbReference type="ChEBI" id="CHEBI:29105"/>
    </cofactor>
    <text evidence="7">Binds 1 zinc ion per subunit.</text>
</comment>
<dbReference type="InterPro" id="IPR004527">
    <property type="entry name" value="Glu-tRNA-ligase_bac/mito"/>
</dbReference>
<dbReference type="GO" id="GO:0004818">
    <property type="term" value="F:glutamate-tRNA ligase activity"/>
    <property type="evidence" value="ECO:0007669"/>
    <property type="project" value="UniProtKB-EC"/>
</dbReference>
<evidence type="ECO:0000256" key="5">
    <source>
        <dbReference type="ARBA" id="ARBA00022917"/>
    </source>
</evidence>
<gene>
    <name evidence="7" type="primary">gltX</name>
    <name evidence="10" type="ORF">J2Z18_002870</name>
</gene>
<dbReference type="EMBL" id="JAGGKI010000006">
    <property type="protein sequence ID" value="MBP1893767.1"/>
    <property type="molecule type" value="Genomic_DNA"/>
</dbReference>
<dbReference type="InterPro" id="IPR020751">
    <property type="entry name" value="aa-tRNA-synth_I_codon-bd_sub2"/>
</dbReference>
<comment type="catalytic activity">
    <reaction evidence="7">
        <text>tRNA(Glu) + L-glutamate + ATP = L-glutamyl-tRNA(Glu) + AMP + diphosphate</text>
        <dbReference type="Rhea" id="RHEA:23540"/>
        <dbReference type="Rhea" id="RHEA-COMP:9663"/>
        <dbReference type="Rhea" id="RHEA-COMP:9680"/>
        <dbReference type="ChEBI" id="CHEBI:29985"/>
        <dbReference type="ChEBI" id="CHEBI:30616"/>
        <dbReference type="ChEBI" id="CHEBI:33019"/>
        <dbReference type="ChEBI" id="CHEBI:78442"/>
        <dbReference type="ChEBI" id="CHEBI:78520"/>
        <dbReference type="ChEBI" id="CHEBI:456215"/>
        <dbReference type="EC" id="6.1.1.17"/>
    </reaction>
</comment>
<comment type="similarity">
    <text evidence="1 7">Belongs to the class-I aminoacyl-tRNA synthetase family. Glutamate--tRNA ligase type 1 subfamily.</text>
</comment>
<accession>A0ABS4FBY9</accession>
<dbReference type="InterPro" id="IPR049940">
    <property type="entry name" value="GluQ/Sye"/>
</dbReference>
<keyword evidence="5 7" id="KW-0648">Protein biosynthesis</keyword>
<evidence type="ECO:0000259" key="8">
    <source>
        <dbReference type="Pfam" id="PF00749"/>
    </source>
</evidence>
<dbReference type="InterPro" id="IPR020058">
    <property type="entry name" value="Glu/Gln-tRNA-synth_Ib_cat-dom"/>
</dbReference>
<dbReference type="PANTHER" id="PTHR43311:SF2">
    <property type="entry name" value="GLUTAMATE--TRNA LIGASE, MITOCHONDRIAL-RELATED"/>
    <property type="match status" value="1"/>
</dbReference>
<comment type="caution">
    <text evidence="10">The sequence shown here is derived from an EMBL/GenBank/DDBJ whole genome shotgun (WGS) entry which is preliminary data.</text>
</comment>
<keyword evidence="2 7" id="KW-0436">Ligase</keyword>
<dbReference type="EC" id="6.1.1.17" evidence="7"/>
<dbReference type="Pfam" id="PF19269">
    <property type="entry name" value="Anticodon_2"/>
    <property type="match status" value="1"/>
</dbReference>
<dbReference type="GeneID" id="95404839"/>
<evidence type="ECO:0000313" key="11">
    <source>
        <dbReference type="Proteomes" id="UP000706926"/>
    </source>
</evidence>
<dbReference type="PANTHER" id="PTHR43311">
    <property type="entry name" value="GLUTAMATE--TRNA LIGASE"/>
    <property type="match status" value="1"/>
</dbReference>
<dbReference type="InterPro" id="IPR014729">
    <property type="entry name" value="Rossmann-like_a/b/a_fold"/>
</dbReference>
<feature type="binding site" evidence="7">
    <location>
        <position position="142"/>
    </location>
    <ligand>
        <name>Zn(2+)</name>
        <dbReference type="ChEBI" id="CHEBI:29105"/>
    </ligand>
</feature>
<dbReference type="SUPFAM" id="SSF52374">
    <property type="entry name" value="Nucleotidylyl transferase"/>
    <property type="match status" value="1"/>
</dbReference>
<protein>
    <recommendedName>
        <fullName evidence="7">Glutamate--tRNA ligase</fullName>
        <ecNumber evidence="7">6.1.1.17</ecNumber>
    </recommendedName>
    <alternativeName>
        <fullName evidence="7">Glutamyl-tRNA synthetase</fullName>
        <shortName evidence="7">GluRS</shortName>
    </alternativeName>
</protein>
<keyword evidence="4 7" id="KW-0067">ATP-binding</keyword>
<evidence type="ECO:0000313" key="10">
    <source>
        <dbReference type="EMBL" id="MBP1893767.1"/>
    </source>
</evidence>
<proteinExistence type="inferred from homology"/>